<dbReference type="HOGENOM" id="CLU_345857_0_0_1"/>
<feature type="compositionally biased region" description="Low complexity" evidence="1">
    <location>
        <begin position="317"/>
        <end position="326"/>
    </location>
</feature>
<feature type="region of interest" description="Disordered" evidence="1">
    <location>
        <begin position="609"/>
        <end position="634"/>
    </location>
</feature>
<dbReference type="RefSeq" id="XP_016293460.1">
    <property type="nucleotide sequence ID" value="XM_016435085.1"/>
</dbReference>
<proteinExistence type="predicted"/>
<feature type="region of interest" description="Disordered" evidence="1">
    <location>
        <begin position="305"/>
        <end position="326"/>
    </location>
</feature>
<dbReference type="eggNOG" id="ENOG502RDI0">
    <property type="taxonomic scope" value="Eukaryota"/>
</dbReference>
<dbReference type="Proteomes" id="UP000019377">
    <property type="component" value="Unassembled WGS sequence"/>
</dbReference>
<keyword evidence="3" id="KW-1185">Reference proteome</keyword>
<organism evidence="2 3">
    <name type="scientific">Kalmanozyma brasiliensis (strain GHG001)</name>
    <name type="common">Yeast</name>
    <name type="synonym">Pseudozyma brasiliensis</name>
    <dbReference type="NCBI Taxonomy" id="1365824"/>
    <lineage>
        <taxon>Eukaryota</taxon>
        <taxon>Fungi</taxon>
        <taxon>Dikarya</taxon>
        <taxon>Basidiomycota</taxon>
        <taxon>Ustilaginomycotina</taxon>
        <taxon>Ustilaginomycetes</taxon>
        <taxon>Ustilaginales</taxon>
        <taxon>Ustilaginaceae</taxon>
        <taxon>Kalmanozyma</taxon>
    </lineage>
</organism>
<feature type="region of interest" description="Disordered" evidence="1">
    <location>
        <begin position="713"/>
        <end position="738"/>
    </location>
</feature>
<gene>
    <name evidence="2" type="ORF">PSEUBRA_SCAF16g05295</name>
</gene>
<feature type="compositionally biased region" description="Polar residues" evidence="1">
    <location>
        <begin position="714"/>
        <end position="726"/>
    </location>
</feature>
<feature type="region of interest" description="Disordered" evidence="1">
    <location>
        <begin position="1"/>
        <end position="106"/>
    </location>
</feature>
<dbReference type="OrthoDB" id="2546488at2759"/>
<evidence type="ECO:0000256" key="1">
    <source>
        <dbReference type="SAM" id="MobiDB-lite"/>
    </source>
</evidence>
<feature type="compositionally biased region" description="Low complexity" evidence="1">
    <location>
        <begin position="179"/>
        <end position="193"/>
    </location>
</feature>
<reference evidence="3" key="1">
    <citation type="journal article" date="2013" name="Genome Announc.">
        <title>Draft genome sequence of Pseudozyma brasiliensis sp. nov. strain GHG001, a high producer of endo-1,4-xylanase isolated from an insect pest of sugarcane.</title>
        <authorList>
            <person name="Oliveira J.V.D.C."/>
            <person name="dos Santos R.A.C."/>
            <person name="Borges T.A."/>
            <person name="Riano-Pachon D.M."/>
            <person name="Goldman G.H."/>
        </authorList>
    </citation>
    <scope>NUCLEOTIDE SEQUENCE [LARGE SCALE GENOMIC DNA]</scope>
    <source>
        <strain evidence="3">GHG001</strain>
    </source>
</reference>
<feature type="region of interest" description="Disordered" evidence="1">
    <location>
        <begin position="165"/>
        <end position="202"/>
    </location>
</feature>
<dbReference type="AlphaFoldDB" id="V5EDA5"/>
<accession>V5EDA5</accession>
<protein>
    <submittedName>
        <fullName evidence="2">Uncharacterized protein</fullName>
    </submittedName>
</protein>
<sequence>MSSDGPDAAGQSVASGSSGLSKREQMRLKAQQKLQDEAGPSSASSSHTHKRPVEVIDAHDDDEEALGSLSLSRPKRKAALDRPATYSIDPTDDSTRLKRHPNKLPTSVAKYAATSVNKTKEVSAMVREQQRRIMRGTDADGFSRADEIARSMEQERLHRMGISYADEGLNDQRHNPSESSRSSKMTSAQASSSRHAYGTNGKEQELTVGDLSPTIPSFLWSSQSEVAESEGEMDDINDATSARQRLAASFAALGADDEEKQHALDILQQDVGLGDSTIAETLKQHITFYRAGKILPPKVSYFSPTPDVTSKARSKGSTASSQASPPSVAAELDWDTRVRPILLAGFLPPSLDLDKRQVRSILRWLAISFVLERNVMQSQLISNLFQTLLLERAKSHYTRQLESAIPRAMSEVVRQVPRILIMIGMDELVFEECFPDDREVTDVPCLTVSQRRPADSSELTQFKKYLTQVERDDILINLARLLEMVIDAEPRAIDIADHVSILAGYVSSMIIACAASTNFTLHQSVGSAFSTIFAEAAREEGDTVRKLQEEVCRRTFTALGMDSLVVRARVVTALPGEGREVGAVRRWLAWCALTEHVAQAETLAASPLHGVGGEMVPSSDPMADDSEEATDRNLDKDHWRRTRFNPLTVDIDMLARAIDSSDPTSPFYVASNAASAAANSASQEPRTTDIDTLIAGTQLVAVALRDLPLHMCTFSPTPDTERSTPTPSQPDGPPQTRKTWPRALRLALTPFQLFNPSLDTNRVEALQDIIARLNATNSRIRDNRGNVILQTLAKDLLQRTAHALEYQLDMYGGGARMGAGFIR</sequence>
<dbReference type="EMBL" id="KI545858">
    <property type="protein sequence ID" value="EST08471.1"/>
    <property type="molecule type" value="Genomic_DNA"/>
</dbReference>
<name>V5EDA5_KALBG</name>
<evidence type="ECO:0000313" key="3">
    <source>
        <dbReference type="Proteomes" id="UP000019377"/>
    </source>
</evidence>
<evidence type="ECO:0000313" key="2">
    <source>
        <dbReference type="EMBL" id="EST08471.1"/>
    </source>
</evidence>
<dbReference type="GeneID" id="27417702"/>
<feature type="compositionally biased region" description="Low complexity" evidence="1">
    <location>
        <begin position="8"/>
        <end position="20"/>
    </location>
</feature>
<dbReference type="OMA" id="NSRIRDN"/>